<dbReference type="InterPro" id="IPR025742">
    <property type="entry name" value="CSTF2_hinge"/>
</dbReference>
<feature type="compositionally biased region" description="Low complexity" evidence="1">
    <location>
        <begin position="129"/>
        <end position="155"/>
    </location>
</feature>
<dbReference type="GO" id="GO:0003729">
    <property type="term" value="F:mRNA binding"/>
    <property type="evidence" value="ECO:0007669"/>
    <property type="project" value="TreeGrafter"/>
</dbReference>
<feature type="domain" description="Cleavage stimulation factor subunit 2 hinge" evidence="2">
    <location>
        <begin position="21"/>
        <end position="78"/>
    </location>
</feature>
<dbReference type="Gene3D" id="1.25.40.630">
    <property type="match status" value="1"/>
</dbReference>
<dbReference type="GO" id="GO:0005847">
    <property type="term" value="C:mRNA cleavage and polyadenylation specificity factor complex"/>
    <property type="evidence" value="ECO:0007669"/>
    <property type="project" value="TreeGrafter"/>
</dbReference>
<dbReference type="Pfam" id="PF14327">
    <property type="entry name" value="CSTF2_hinge"/>
    <property type="match status" value="1"/>
</dbReference>
<feature type="region of interest" description="Disordered" evidence="1">
    <location>
        <begin position="82"/>
        <end position="230"/>
    </location>
</feature>
<feature type="compositionally biased region" description="Low complexity" evidence="1">
    <location>
        <begin position="193"/>
        <end position="214"/>
    </location>
</feature>
<feature type="compositionally biased region" description="Low complexity" evidence="1">
    <location>
        <begin position="110"/>
        <end position="121"/>
    </location>
</feature>
<dbReference type="PANTHER" id="PTHR45735:SF2">
    <property type="entry name" value="CLEAVAGE STIMULATION FACTOR SUBUNIT 2"/>
    <property type="match status" value="1"/>
</dbReference>
<evidence type="ECO:0000313" key="3">
    <source>
        <dbReference type="EMBL" id="CAE6433514.1"/>
    </source>
</evidence>
<accession>A0A8H2XUT5</accession>
<dbReference type="AlphaFoldDB" id="A0A8H2XUT5"/>
<evidence type="ECO:0000259" key="2">
    <source>
        <dbReference type="Pfam" id="PF14327"/>
    </source>
</evidence>
<feature type="compositionally biased region" description="Polar residues" evidence="1">
    <location>
        <begin position="10"/>
        <end position="21"/>
    </location>
</feature>
<feature type="region of interest" description="Disordered" evidence="1">
    <location>
        <begin position="1"/>
        <end position="22"/>
    </location>
</feature>
<organism evidence="3 4">
    <name type="scientific">Rhizoctonia solani</name>
    <dbReference type="NCBI Taxonomy" id="456999"/>
    <lineage>
        <taxon>Eukaryota</taxon>
        <taxon>Fungi</taxon>
        <taxon>Dikarya</taxon>
        <taxon>Basidiomycota</taxon>
        <taxon>Agaricomycotina</taxon>
        <taxon>Agaricomycetes</taxon>
        <taxon>Cantharellales</taxon>
        <taxon>Ceratobasidiaceae</taxon>
        <taxon>Rhizoctonia</taxon>
    </lineage>
</organism>
<dbReference type="EMBL" id="CAJMWX010000827">
    <property type="protein sequence ID" value="CAE6433514.1"/>
    <property type="molecule type" value="Genomic_DNA"/>
</dbReference>
<comment type="caution">
    <text evidence="3">The sequence shown here is derived from an EMBL/GenBank/DDBJ whole genome shotgun (WGS) entry which is preliminary data.</text>
</comment>
<dbReference type="PANTHER" id="PTHR45735">
    <property type="entry name" value="CLEAVAGE STIMULATION FACTOR SUBUNIT 2"/>
    <property type="match status" value="1"/>
</dbReference>
<feature type="compositionally biased region" description="Pro residues" evidence="1">
    <location>
        <begin position="86"/>
        <end position="101"/>
    </location>
</feature>
<proteinExistence type="predicted"/>
<dbReference type="Proteomes" id="UP000663888">
    <property type="component" value="Unassembled WGS sequence"/>
</dbReference>
<sequence length="291" mass="31398">AQPPVVSHSRPPSQETYTNAKTMEEEKMFELLTSVKNMVKTDPTQARTALTSHPNLAYALMKEMVVLDVVDPEVLTRTLQAATGAQPPPAQAPQAPPPQAYPPSNGTSSYPAYATPGSTPTYPTPQPTPYQQSPSSIPSYSTPSYPPTSTTTFPPGSAPHLPPASTPSYPPTYPPQPVQTQPQAPSIPPHVYQARQQQQPQQQQQPPPMQSRAPPTAPPVGMGGVPGLAPDQQEMVNRLALLTPDQIAALPPADRAALIELVSNYVIFRLYLTQMPATTAWPITTHMYTYP</sequence>
<feature type="compositionally biased region" description="Pro residues" evidence="1">
    <location>
        <begin position="156"/>
        <end position="177"/>
    </location>
</feature>
<evidence type="ECO:0000313" key="4">
    <source>
        <dbReference type="Proteomes" id="UP000663888"/>
    </source>
</evidence>
<feature type="non-terminal residue" evidence="3">
    <location>
        <position position="291"/>
    </location>
</feature>
<reference evidence="3" key="1">
    <citation type="submission" date="2021-01" db="EMBL/GenBank/DDBJ databases">
        <authorList>
            <person name="Kaushik A."/>
        </authorList>
    </citation>
    <scope>NUCLEOTIDE SEQUENCE</scope>
    <source>
        <strain evidence="3">AG4-R118</strain>
    </source>
</reference>
<name>A0A8H2XUT5_9AGAM</name>
<gene>
    <name evidence="3" type="ORF">RDB_LOCUS38555</name>
</gene>
<protein>
    <recommendedName>
        <fullName evidence="2">Cleavage stimulation factor subunit 2 hinge domain-containing protein</fullName>
    </recommendedName>
</protein>
<evidence type="ECO:0000256" key="1">
    <source>
        <dbReference type="SAM" id="MobiDB-lite"/>
    </source>
</evidence>